<feature type="compositionally biased region" description="Polar residues" evidence="3">
    <location>
        <begin position="246"/>
        <end position="263"/>
    </location>
</feature>
<feature type="coiled-coil region" evidence="2">
    <location>
        <begin position="994"/>
        <end position="1028"/>
    </location>
</feature>
<dbReference type="InterPro" id="IPR002110">
    <property type="entry name" value="Ankyrin_rpt"/>
</dbReference>
<feature type="repeat" description="ANK" evidence="1">
    <location>
        <begin position="1507"/>
        <end position="1530"/>
    </location>
</feature>
<feature type="region of interest" description="Disordered" evidence="3">
    <location>
        <begin position="232"/>
        <end position="263"/>
    </location>
</feature>
<evidence type="ECO:0008006" key="6">
    <source>
        <dbReference type="Google" id="ProtNLM"/>
    </source>
</evidence>
<organism evidence="4 5">
    <name type="scientific">Brachionus calyciflorus</name>
    <dbReference type="NCBI Taxonomy" id="104777"/>
    <lineage>
        <taxon>Eukaryota</taxon>
        <taxon>Metazoa</taxon>
        <taxon>Spiralia</taxon>
        <taxon>Gnathifera</taxon>
        <taxon>Rotifera</taxon>
        <taxon>Eurotatoria</taxon>
        <taxon>Monogononta</taxon>
        <taxon>Pseudotrocha</taxon>
        <taxon>Ploima</taxon>
        <taxon>Brachionidae</taxon>
        <taxon>Brachionus</taxon>
    </lineage>
</organism>
<proteinExistence type="predicted"/>
<dbReference type="GO" id="GO:0005856">
    <property type="term" value="C:cytoskeleton"/>
    <property type="evidence" value="ECO:0007669"/>
    <property type="project" value="TreeGrafter"/>
</dbReference>
<protein>
    <recommendedName>
        <fullName evidence="6">KN motif and ankyrin repeat domain-containing protein</fullName>
    </recommendedName>
</protein>
<dbReference type="Gene3D" id="1.25.40.20">
    <property type="entry name" value="Ankyrin repeat-containing domain"/>
    <property type="match status" value="1"/>
</dbReference>
<dbReference type="GO" id="GO:0030837">
    <property type="term" value="P:negative regulation of actin filament polymerization"/>
    <property type="evidence" value="ECO:0007669"/>
    <property type="project" value="InterPro"/>
</dbReference>
<keyword evidence="5" id="KW-1185">Reference proteome</keyword>
<dbReference type="InterPro" id="IPR047184">
    <property type="entry name" value="KANK1-4"/>
</dbReference>
<dbReference type="Proteomes" id="UP000663879">
    <property type="component" value="Unassembled WGS sequence"/>
</dbReference>
<reference evidence="4" key="1">
    <citation type="submission" date="2021-02" db="EMBL/GenBank/DDBJ databases">
        <authorList>
            <person name="Nowell W R."/>
        </authorList>
    </citation>
    <scope>NUCLEOTIDE SEQUENCE</scope>
    <source>
        <strain evidence="4">Ploen Becks lab</strain>
    </source>
</reference>
<name>A0A813MAC7_9BILA</name>
<dbReference type="EMBL" id="CAJNOC010000112">
    <property type="protein sequence ID" value="CAF0716076.1"/>
    <property type="molecule type" value="Genomic_DNA"/>
</dbReference>
<dbReference type="PANTHER" id="PTHR24168">
    <property type="entry name" value="KN MOTIF AND ANKYRIN REPEAT DOMAIN-CONTAINING"/>
    <property type="match status" value="1"/>
</dbReference>
<dbReference type="InterPro" id="IPR036770">
    <property type="entry name" value="Ankyrin_rpt-contain_sf"/>
</dbReference>
<evidence type="ECO:0000256" key="1">
    <source>
        <dbReference type="PROSITE-ProRule" id="PRU00023"/>
    </source>
</evidence>
<keyword evidence="2" id="KW-0175">Coiled coil</keyword>
<dbReference type="PROSITE" id="PS50297">
    <property type="entry name" value="ANK_REP_REGION"/>
    <property type="match status" value="2"/>
</dbReference>
<evidence type="ECO:0000256" key="2">
    <source>
        <dbReference type="SAM" id="Coils"/>
    </source>
</evidence>
<dbReference type="PROSITE" id="PS50088">
    <property type="entry name" value="ANK_REPEAT"/>
    <property type="match status" value="2"/>
</dbReference>
<keyword evidence="1" id="KW-0040">ANK repeat</keyword>
<dbReference type="GO" id="GO:0005737">
    <property type="term" value="C:cytoplasm"/>
    <property type="evidence" value="ECO:0007669"/>
    <property type="project" value="TreeGrafter"/>
</dbReference>
<comment type="caution">
    <text evidence="4">The sequence shown here is derived from an EMBL/GenBank/DDBJ whole genome shotgun (WGS) entry which is preliminary data.</text>
</comment>
<evidence type="ECO:0000313" key="4">
    <source>
        <dbReference type="EMBL" id="CAF0716076.1"/>
    </source>
</evidence>
<accession>A0A813MAC7</accession>
<evidence type="ECO:0000256" key="3">
    <source>
        <dbReference type="SAM" id="MobiDB-lite"/>
    </source>
</evidence>
<feature type="compositionally biased region" description="Polar residues" evidence="3">
    <location>
        <begin position="295"/>
        <end position="339"/>
    </location>
</feature>
<feature type="region of interest" description="Disordered" evidence="3">
    <location>
        <begin position="1572"/>
        <end position="1594"/>
    </location>
</feature>
<gene>
    <name evidence="4" type="ORF">OXX778_LOCUS1654</name>
</gene>
<feature type="region of interest" description="Disordered" evidence="3">
    <location>
        <begin position="1269"/>
        <end position="1299"/>
    </location>
</feature>
<dbReference type="SUPFAM" id="SSF48403">
    <property type="entry name" value="Ankyrin repeat"/>
    <property type="match status" value="1"/>
</dbReference>
<dbReference type="SMART" id="SM00248">
    <property type="entry name" value="ANK"/>
    <property type="match status" value="5"/>
</dbReference>
<feature type="compositionally biased region" description="Polar residues" evidence="3">
    <location>
        <begin position="1280"/>
        <end position="1299"/>
    </location>
</feature>
<feature type="compositionally biased region" description="Low complexity" evidence="3">
    <location>
        <begin position="236"/>
        <end position="245"/>
    </location>
</feature>
<sequence>MISNHNKNSSSFRIIEPRKFQHAQQIPVSLSNQQIPILSVRSNSAVPTSNSNFEFSSTNQQQQQYYQYQQQQQQQQQQQIKQNNYRIRNLSDTDSSCIPETTSESGISDLDMSEKCTCCPYGYHIDVDFVTFLNTLGGKNLNRQIKKIQRKRNEHLQKSMEYVIDEVEKIKQMNDYGTSYNGSPLQSNRFNNGHEINTHQSINQRNLPVTSNLKNTIKKIDHQLYQDEQLFSSLSQQQQQQQQQQRSEPNTPRYTTNQKPILTPRSNIVLTQINPQVSYSSLPGENYIKTSQSFHSNQYESGNTQRRSYSSCGEPINNQSTNRKCLSNRASPIRSNQPDPSLPYRQIHDSRRSRSANRRSISKSPVPEKQFYKREIKINLAQQPPQPPPQKQTNNSYSQMEQLYNDEYEIKTVTTTIEKPQNPPPPQITPRPIISNNFPIITNNEVQEEVLLNLFSCNNSGSISSDSSESLVEIGHNNLKINEVYEKKESKNELKQQEPKQRTQTSLLLEKKLFELEKKLQKIPELELKNNILLEEKQLLLKQLLNSTKNQTYTPPPRPVEPAKVYRTIGCDSIESHKRDVGIHVRSNTKDASCLVDQPTEQVTQMQTVITNLRDQLKEQTLILQQAQTKPSTRDVAVMHVVDKIEEPPPAKPELRDVAINHSTVDENKELVEKQTQIINTYIKEIEQLQVENCRLSNSLQELVKKHSKHVVTRGTHAPEQPVLYSVGTNTKQISTRDVQVMYTPKSRDVCLSTDRFIHTRDVALGCNIEDSELKLKIDELNLIKQKYELMVEENLKNVKSYRDVNTLCRLDFKESRDVSLGCNLYPVKEYRDVSLKCNLDEEFKKKVRDVCIDVKMDVKPEQKDANIYVNTIDPKPICHDFSTNVSFEDQEKINLIREIQLLKTPKPKRDVYVSVDHKTRLMEDLIRNNNSSTEEIRTSNKQINTDLKQTRDSSTVMNVDMKLIEKSCQASDSSMEIQHSELVHQKEMIEIERNKLIGLNSELRAQLKEMEEKLSIERKKLDVIETSNSAISTVTANVNYNSGSNISQIKTSSCHEIVEPVITKRREAEFEHHKITRSEPSKRSVEETVKMSASVSKQGEKYSDSQQWSNKTEVNLNRNEIMIPITNETSVKSKPPVSPGRALTSTLITSLSCDGKFETSGQEKSVYRDGELIERNICEKMEYKGPKSILKQSASSSKMSKSSSKALTFGENEILEAESESSLEEGMSSLNANDVQYETTSENILVNHQSTEMDDYEQQEVNCSVTSKQKFKQEEDANESNVRHISSRSHIQNYSKSESTIEQVPKSLNFVNEEDNSSNNDFELELELHIACAILNDSLYEPLKADKNKVAKALNLIQQDWFKLAAQKDSNPALVEEHLNAFYTRFSNLLLERIVNMADLNFNTALHYSVSTGNFEIVHLLLDSKVCDVNAQNKAGYTSIMLAAVVPIKDDFERNTLKRLFSEGNVNIKSTDSGQTALMLAVRHGNKDTVGLLLECSADCNSQDKEGSTALMAACEHGHIDIVRLLLDNTNCDPDIKDNDGETAFDIAKNKNRNDIIVLLYAHSSKLRSHHPAIQFSKSRPRIGSAGSQGGRK</sequence>
<dbReference type="PANTHER" id="PTHR24168:SF21">
    <property type="entry name" value="KANK, ISOFORM D"/>
    <property type="match status" value="1"/>
</dbReference>
<evidence type="ECO:0000313" key="5">
    <source>
        <dbReference type="Proteomes" id="UP000663879"/>
    </source>
</evidence>
<dbReference type="OrthoDB" id="5406014at2759"/>
<dbReference type="Pfam" id="PF12796">
    <property type="entry name" value="Ank_2"/>
    <property type="match status" value="2"/>
</dbReference>
<feature type="region of interest" description="Disordered" evidence="3">
    <location>
        <begin position="295"/>
        <end position="369"/>
    </location>
</feature>
<feature type="repeat" description="ANK" evidence="1">
    <location>
        <begin position="1474"/>
        <end position="1506"/>
    </location>
</feature>